<gene>
    <name evidence="1" type="ORF">DILT_LOCUS14715</name>
</gene>
<accession>A0A3P7M928</accession>
<name>A0A3P7M928_DIBLA</name>
<dbReference type="OrthoDB" id="6270785at2759"/>
<protein>
    <submittedName>
        <fullName evidence="1">Uncharacterized protein</fullName>
    </submittedName>
</protein>
<evidence type="ECO:0000313" key="2">
    <source>
        <dbReference type="Proteomes" id="UP000281553"/>
    </source>
</evidence>
<keyword evidence="2" id="KW-1185">Reference proteome</keyword>
<reference evidence="1 2" key="1">
    <citation type="submission" date="2018-11" db="EMBL/GenBank/DDBJ databases">
        <authorList>
            <consortium name="Pathogen Informatics"/>
        </authorList>
    </citation>
    <scope>NUCLEOTIDE SEQUENCE [LARGE SCALE GENOMIC DNA]</scope>
</reference>
<sequence length="186" mass="20974">MADAKPANMTAAVKSVIFQTEATEATKLLIRYQVSSLLMAHQQREVLPKVERVELRAVKADRDIVIVPADKGRSTVILDRTDYLQKAKDLLKDRQFNAPCGNNPIKRLTRKISLTLLALENSRSVTPSGWCMVRAQETALVRFFGLPKVHKEGAYLRPIVSLKGTPKYGLAKWLFRRHRTESGPHV</sequence>
<organism evidence="1 2">
    <name type="scientific">Dibothriocephalus latus</name>
    <name type="common">Fish tapeworm</name>
    <name type="synonym">Diphyllobothrium latum</name>
    <dbReference type="NCBI Taxonomy" id="60516"/>
    <lineage>
        <taxon>Eukaryota</taxon>
        <taxon>Metazoa</taxon>
        <taxon>Spiralia</taxon>
        <taxon>Lophotrochozoa</taxon>
        <taxon>Platyhelminthes</taxon>
        <taxon>Cestoda</taxon>
        <taxon>Eucestoda</taxon>
        <taxon>Diphyllobothriidea</taxon>
        <taxon>Diphyllobothriidae</taxon>
        <taxon>Dibothriocephalus</taxon>
    </lineage>
</organism>
<dbReference type="Proteomes" id="UP000281553">
    <property type="component" value="Unassembled WGS sequence"/>
</dbReference>
<evidence type="ECO:0000313" key="1">
    <source>
        <dbReference type="EMBL" id="VDN25955.1"/>
    </source>
</evidence>
<proteinExistence type="predicted"/>
<dbReference type="AlphaFoldDB" id="A0A3P7M928"/>
<dbReference type="EMBL" id="UYRU01075496">
    <property type="protein sequence ID" value="VDN25955.1"/>
    <property type="molecule type" value="Genomic_DNA"/>
</dbReference>